<dbReference type="InterPro" id="IPR058163">
    <property type="entry name" value="LysR-type_TF_proteobact-type"/>
</dbReference>
<dbReference type="Pfam" id="PF03466">
    <property type="entry name" value="LysR_substrate"/>
    <property type="match status" value="1"/>
</dbReference>
<dbReference type="InterPro" id="IPR036388">
    <property type="entry name" value="WH-like_DNA-bd_sf"/>
</dbReference>
<proteinExistence type="inferred from homology"/>
<dbReference type="GO" id="GO:0006351">
    <property type="term" value="P:DNA-templated transcription"/>
    <property type="evidence" value="ECO:0007669"/>
    <property type="project" value="TreeGrafter"/>
</dbReference>
<name>A0AA37HBY5_9HYPH</name>
<protein>
    <submittedName>
        <fullName evidence="6">Glycine cleavage system transcriptional activator</fullName>
    </submittedName>
</protein>
<gene>
    <name evidence="6" type="primary">gcvA_2</name>
    <name evidence="6" type="ORF">MPEAHAMD_3272</name>
</gene>
<keyword evidence="7" id="KW-1185">Reference proteome</keyword>
<dbReference type="SUPFAM" id="SSF53850">
    <property type="entry name" value="Periplasmic binding protein-like II"/>
    <property type="match status" value="1"/>
</dbReference>
<evidence type="ECO:0000256" key="4">
    <source>
        <dbReference type="ARBA" id="ARBA00023163"/>
    </source>
</evidence>
<evidence type="ECO:0000256" key="2">
    <source>
        <dbReference type="ARBA" id="ARBA00023015"/>
    </source>
</evidence>
<dbReference type="InterPro" id="IPR036390">
    <property type="entry name" value="WH_DNA-bd_sf"/>
</dbReference>
<dbReference type="Gene3D" id="3.40.190.290">
    <property type="match status" value="1"/>
</dbReference>
<reference evidence="6" key="1">
    <citation type="journal article" date="2016" name="Front. Microbiol.">
        <title>Genome Sequence of the Piezophilic, Mesophilic Sulfate-Reducing Bacterium Desulfovibrio indicus J2T.</title>
        <authorList>
            <person name="Cao J."/>
            <person name="Maignien L."/>
            <person name="Shao Z."/>
            <person name="Alain K."/>
            <person name="Jebbar M."/>
        </authorList>
    </citation>
    <scope>NUCLEOTIDE SEQUENCE</scope>
    <source>
        <strain evidence="6">JCM 32048</strain>
    </source>
</reference>
<keyword evidence="2" id="KW-0805">Transcription regulation</keyword>
<evidence type="ECO:0000256" key="3">
    <source>
        <dbReference type="ARBA" id="ARBA00023125"/>
    </source>
</evidence>
<dbReference type="EMBL" id="BPQJ01000014">
    <property type="protein sequence ID" value="GJD63110.1"/>
    <property type="molecule type" value="Genomic_DNA"/>
</dbReference>
<dbReference type="SUPFAM" id="SSF46785">
    <property type="entry name" value="Winged helix' DNA-binding domain"/>
    <property type="match status" value="1"/>
</dbReference>
<evidence type="ECO:0000313" key="6">
    <source>
        <dbReference type="EMBL" id="GJD63110.1"/>
    </source>
</evidence>
<dbReference type="InterPro" id="IPR000847">
    <property type="entry name" value="LysR_HTH_N"/>
</dbReference>
<dbReference type="PANTHER" id="PTHR30537:SF3">
    <property type="entry name" value="TRANSCRIPTIONAL REGULATORY PROTEIN"/>
    <property type="match status" value="1"/>
</dbReference>
<feature type="domain" description="HTH lysR-type" evidence="5">
    <location>
        <begin position="43"/>
        <end position="91"/>
    </location>
</feature>
<dbReference type="Gene3D" id="1.10.10.10">
    <property type="entry name" value="Winged helix-like DNA-binding domain superfamily/Winged helix DNA-binding domain"/>
    <property type="match status" value="1"/>
</dbReference>
<comment type="caution">
    <text evidence="6">The sequence shown here is derived from an EMBL/GenBank/DDBJ whole genome shotgun (WGS) entry which is preliminary data.</text>
</comment>
<dbReference type="Pfam" id="PF00126">
    <property type="entry name" value="HTH_1"/>
    <property type="match status" value="1"/>
</dbReference>
<dbReference type="Proteomes" id="UP001055286">
    <property type="component" value="Unassembled WGS sequence"/>
</dbReference>
<reference evidence="6" key="2">
    <citation type="submission" date="2021-08" db="EMBL/GenBank/DDBJ databases">
        <authorList>
            <person name="Tani A."/>
            <person name="Ola A."/>
            <person name="Ogura Y."/>
            <person name="Katsura K."/>
            <person name="Hayashi T."/>
        </authorList>
    </citation>
    <scope>NUCLEOTIDE SEQUENCE</scope>
    <source>
        <strain evidence="6">JCM 32048</strain>
    </source>
</reference>
<evidence type="ECO:0000256" key="1">
    <source>
        <dbReference type="ARBA" id="ARBA00009437"/>
    </source>
</evidence>
<keyword evidence="4" id="KW-0804">Transcription</keyword>
<dbReference type="AlphaFoldDB" id="A0AA37HBY5"/>
<evidence type="ECO:0000259" key="5">
    <source>
        <dbReference type="PROSITE" id="PS50931"/>
    </source>
</evidence>
<sequence>MCWGHLALAIPIAEGAGERNGCAQMRERDGPKGDVWDDYRFVLAVHRAGTVSAAARRLGVDHATVIRRIDRLERRLGEKLFHRRASGYTATQAGLALVATADAIESEIIHGEATIGRAASQLVGTVRIGAPDGFGSAFLAPRLTALIERHPELDIELVATARLFSLSKREADIAIGLSLPPEGRIVGRKLTDYALKLYAAPAYLATHPPIRERRDLEGHRFIGYIDELLYSPELDYLHQVAPGASARLRSANLNAQLQATVAGLGLAVLPCFMAARRPDLACVLPDAVSLTRSFWLMMHADSRDLARIRAVAEHIYAVVEAERELFAPGG</sequence>
<dbReference type="GO" id="GO:0043565">
    <property type="term" value="F:sequence-specific DNA binding"/>
    <property type="evidence" value="ECO:0007669"/>
    <property type="project" value="TreeGrafter"/>
</dbReference>
<keyword evidence="3" id="KW-0238">DNA-binding</keyword>
<dbReference type="PROSITE" id="PS50931">
    <property type="entry name" value="HTH_LYSR"/>
    <property type="match status" value="1"/>
</dbReference>
<accession>A0AA37HBY5</accession>
<dbReference type="PANTHER" id="PTHR30537">
    <property type="entry name" value="HTH-TYPE TRANSCRIPTIONAL REGULATOR"/>
    <property type="match status" value="1"/>
</dbReference>
<evidence type="ECO:0000313" key="7">
    <source>
        <dbReference type="Proteomes" id="UP001055286"/>
    </source>
</evidence>
<dbReference type="GO" id="GO:0003700">
    <property type="term" value="F:DNA-binding transcription factor activity"/>
    <property type="evidence" value="ECO:0007669"/>
    <property type="project" value="InterPro"/>
</dbReference>
<dbReference type="InterPro" id="IPR005119">
    <property type="entry name" value="LysR_subst-bd"/>
</dbReference>
<comment type="similarity">
    <text evidence="1">Belongs to the LysR transcriptional regulatory family.</text>
</comment>
<organism evidence="6 7">
    <name type="scientific">Methylobacterium frigidaeris</name>
    <dbReference type="NCBI Taxonomy" id="2038277"/>
    <lineage>
        <taxon>Bacteria</taxon>
        <taxon>Pseudomonadati</taxon>
        <taxon>Pseudomonadota</taxon>
        <taxon>Alphaproteobacteria</taxon>
        <taxon>Hyphomicrobiales</taxon>
        <taxon>Methylobacteriaceae</taxon>
        <taxon>Methylobacterium</taxon>
    </lineage>
</organism>